<dbReference type="Proteomes" id="UP000247389">
    <property type="component" value="Unassembled WGS sequence"/>
</dbReference>
<dbReference type="GO" id="GO:0016491">
    <property type="term" value="F:oxidoreductase activity"/>
    <property type="evidence" value="ECO:0007669"/>
    <property type="project" value="InterPro"/>
</dbReference>
<dbReference type="InterPro" id="IPR050627">
    <property type="entry name" value="Nitroreductase/BluB"/>
</dbReference>
<evidence type="ECO:0000313" key="7">
    <source>
        <dbReference type="Proteomes" id="UP000324896"/>
    </source>
</evidence>
<proteinExistence type="predicted"/>
<dbReference type="EMBL" id="QICM01000047">
    <property type="protein sequence ID" value="PXV61137.1"/>
    <property type="molecule type" value="Genomic_DNA"/>
</dbReference>
<evidence type="ECO:0000259" key="1">
    <source>
        <dbReference type="Pfam" id="PF00881"/>
    </source>
</evidence>
<dbReference type="Proteomes" id="UP000295758">
    <property type="component" value="Unassembled WGS sequence"/>
</dbReference>
<dbReference type="InterPro" id="IPR029479">
    <property type="entry name" value="Nitroreductase"/>
</dbReference>
<organism evidence="3 7">
    <name type="scientific">Halanaerobium congolense</name>
    <dbReference type="NCBI Taxonomy" id="54121"/>
    <lineage>
        <taxon>Bacteria</taxon>
        <taxon>Bacillati</taxon>
        <taxon>Bacillota</taxon>
        <taxon>Clostridia</taxon>
        <taxon>Halanaerobiales</taxon>
        <taxon>Halanaerobiaceae</taxon>
        <taxon>Halanaerobium</taxon>
    </lineage>
</organism>
<gene>
    <name evidence="4" type="ORF">BY453_1434</name>
    <name evidence="2" type="ORF">C8C78_1479</name>
    <name evidence="3" type="ORF">SAMN04488597_1442</name>
</gene>
<name>A0A1G6THT8_9FIRM</name>
<feature type="domain" description="Nitroreductase" evidence="1">
    <location>
        <begin position="9"/>
        <end position="189"/>
    </location>
</feature>
<reference evidence="4 6" key="3">
    <citation type="submission" date="2019-03" db="EMBL/GenBank/DDBJ databases">
        <title>Deep subsurface shale carbon reservoir microbial communities from Ohio and West Virginia, USA.</title>
        <authorList>
            <person name="Wrighton K."/>
        </authorList>
    </citation>
    <scope>NUCLEOTIDE SEQUENCE [LARGE SCALE GENOMIC DNA]</scope>
    <source>
        <strain evidence="4 6">UTICA-S4D12</strain>
    </source>
</reference>
<dbReference type="Pfam" id="PF00881">
    <property type="entry name" value="Nitroreductase"/>
    <property type="match status" value="1"/>
</dbReference>
<dbReference type="PANTHER" id="PTHR23026:SF123">
    <property type="entry name" value="NAD(P)H NITROREDUCTASE RV3131-RELATED"/>
    <property type="match status" value="1"/>
</dbReference>
<evidence type="ECO:0000313" key="5">
    <source>
        <dbReference type="Proteomes" id="UP000247389"/>
    </source>
</evidence>
<dbReference type="EMBL" id="FMYT01000044">
    <property type="protein sequence ID" value="SDD28424.1"/>
    <property type="molecule type" value="Genomic_DNA"/>
</dbReference>
<dbReference type="Gene3D" id="3.40.109.10">
    <property type="entry name" value="NADH Oxidase"/>
    <property type="match status" value="1"/>
</dbReference>
<reference evidence="2 5" key="2">
    <citation type="submission" date="2018-04" db="EMBL/GenBank/DDBJ databases">
        <title>Subsurface microbial communities from deep shales in Ohio and West Virginia, USA.</title>
        <authorList>
            <person name="Wrighton K."/>
        </authorList>
    </citation>
    <scope>NUCLEOTIDE SEQUENCE [LARGE SCALE GENOMIC DNA]</scope>
    <source>
        <strain evidence="2 5">MSL28</strain>
    </source>
</reference>
<evidence type="ECO:0000313" key="3">
    <source>
        <dbReference type="EMBL" id="SDD28424.1"/>
    </source>
</evidence>
<accession>A0A1G6THT8</accession>
<sequence length="211" mass="23883">MEKNDIFDKRCSVRKFTDDDVPDKDIEEMLKAAVKAPSGKNIQNWHFVIVKNSEKINDIAEIISVKNNKLRALIKDEDLKKNFKRYLKFSTHFKEAPVLVLIFASDYPVTGQDIMERAGSSESEIKALLKADPGIQNIGAAAENFMLKAADMDYGTCWMTSQNYAALEIQSYLGIDKDKYYLALITPLGVPAEEVNSPKRKDLSEVVTWIK</sequence>
<dbReference type="InterPro" id="IPR000415">
    <property type="entry name" value="Nitroreductase-like"/>
</dbReference>
<dbReference type="PANTHER" id="PTHR23026">
    <property type="entry name" value="NADPH NITROREDUCTASE"/>
    <property type="match status" value="1"/>
</dbReference>
<dbReference type="AlphaFoldDB" id="A0A1G6THT8"/>
<dbReference type="Proteomes" id="UP000324896">
    <property type="component" value="Unassembled WGS sequence"/>
</dbReference>
<protein>
    <submittedName>
        <fullName evidence="3">Nitroreductase</fullName>
    </submittedName>
</protein>
<evidence type="ECO:0000313" key="2">
    <source>
        <dbReference type="EMBL" id="PXV61137.1"/>
    </source>
</evidence>
<evidence type="ECO:0000313" key="6">
    <source>
        <dbReference type="Proteomes" id="UP000295758"/>
    </source>
</evidence>
<reference evidence="3 7" key="1">
    <citation type="submission" date="2016-10" db="EMBL/GenBank/DDBJ databases">
        <authorList>
            <person name="Varghese N."/>
            <person name="Submissions S."/>
        </authorList>
    </citation>
    <scope>NUCLEOTIDE SEQUENCE [LARGE SCALE GENOMIC DNA]</scope>
    <source>
        <strain evidence="3 7">WG10</strain>
    </source>
</reference>
<dbReference type="SUPFAM" id="SSF55469">
    <property type="entry name" value="FMN-dependent nitroreductase-like"/>
    <property type="match status" value="1"/>
</dbReference>
<dbReference type="EMBL" id="SOAA01000043">
    <property type="protein sequence ID" value="TDS25884.1"/>
    <property type="molecule type" value="Genomic_DNA"/>
</dbReference>
<evidence type="ECO:0000313" key="4">
    <source>
        <dbReference type="EMBL" id="TDS25884.1"/>
    </source>
</evidence>
<dbReference type="RefSeq" id="WP_089723384.1">
    <property type="nucleotide sequence ID" value="NZ_FMYT01000044.1"/>
</dbReference>